<keyword evidence="7" id="KW-0808">Transferase</keyword>
<dbReference type="InterPro" id="IPR008397">
    <property type="entry name" value="Alginate_lyase_dom"/>
</dbReference>
<dbReference type="PROSITE" id="PS51419">
    <property type="entry name" value="RAB"/>
    <property type="match status" value="1"/>
</dbReference>
<evidence type="ECO:0000313" key="8">
    <source>
        <dbReference type="Proteomes" id="UP000602905"/>
    </source>
</evidence>
<evidence type="ECO:0000256" key="1">
    <source>
        <dbReference type="ARBA" id="ARBA00022729"/>
    </source>
</evidence>
<dbReference type="Pfam" id="PF00071">
    <property type="entry name" value="Ras"/>
    <property type="match status" value="1"/>
</dbReference>
<dbReference type="GO" id="GO:0005525">
    <property type="term" value="F:GTP binding"/>
    <property type="evidence" value="ECO:0007669"/>
    <property type="project" value="InterPro"/>
</dbReference>
<gene>
    <name evidence="7" type="ORF">RHS03_04290</name>
</gene>
<protein>
    <submittedName>
        <fullName evidence="7">Ras of Complex, Roc, domain of DAPkinase</fullName>
    </submittedName>
</protein>
<dbReference type="SUPFAM" id="SSF52540">
    <property type="entry name" value="P-loop containing nucleoside triphosphate hydrolases"/>
    <property type="match status" value="1"/>
</dbReference>
<dbReference type="GO" id="GO:0016301">
    <property type="term" value="F:kinase activity"/>
    <property type="evidence" value="ECO:0007669"/>
    <property type="project" value="UniProtKB-KW"/>
</dbReference>
<dbReference type="GO" id="GO:0016829">
    <property type="term" value="F:lyase activity"/>
    <property type="evidence" value="ECO:0007669"/>
    <property type="project" value="UniProtKB-KW"/>
</dbReference>
<sequence>MSSQKTLILVTILVLAGSSVGDPNDFVNPKYVVTAKNDEKTRSARDRIIRDGKNSAKQGPWSAYNEQSSSSIKWRPSRLSKLGTIVRVSYDFKAIAINTSSSHWPNCNWCGKARTNTNGPVDPDARDQQVHPQSSQGQSPDDLAGAPKPHNGSGSLFERLKRHVDYDDPFRVAPNSSLGLGLLDMMGDIFDLFLGTEKQGLATSDVTSTSILEGLEYIKDEVDKFTETLSSENGFSGGLEKSTETSIIGPKSTRSGEDNHNHQRVVRDLPLKATGSNPPLEVPANLAHTSIATLPGPLGLTTGSTASSSYPEESPLRAPGPTKTKSSWSSCPYKSRDGKVNPDTRDIKSSAYIGQVSQSVLWNAIAAAASGAQSHEKSVADFINTFFLDNKSKMNPKVEFGQVVRGPPGTQAGSYMGILDMRSLVKVVNAILVLRETQSSYWTQDRDDRMKVWATQYVRWVEASAVGKKAERAANNHGSFYPNQIAAMKILSGDIVGAKQVLQSYFDNQFQDQIVASGEQASLTCFNLEAMITNAKLGDYIGINYWSTRTKYGATIQTAVDYIISLDPGNERVEEALPHVAAVAAVYGDPRRKYTNYLKSVNRNYDKKPFWFYDQPAAIMNKPKGKRDVVDIASPSTVGSGSEATVTDTDSEDPAPSTEPEDPSRPQNVEAAGVDQDHPPEMFAHGRLVELEEGLFVGWDDVREFYRKVGQSIRQRAYDPEQTIAPPPMFQDGKEVELEDGLDVDWDGISSFYGPADIIFALSSDWIRGPGAWKLCDETAFIRTTKFQTMADVTESAGANDKPIQVKLVLLGESAVGKSSIVMRFVNDEFQANKEPTIGAAFLTQKCRLEDRVLRYEIWDTAGQERFHSLAPMYYRNAQAAVVVYDVTKEATLEKAKTWVKELQRQASPNIVIALAGNKVDLVAPAVPTTPVTPATGDDEDEADDATATPGEGTGESENLRKVPKDEAQAYATEAGLLFFETSAKTGEGIAEIFTEIAKKIPIEHILSSRGQGGANRGTAGQRSDGVQLGQDVAKGKDACNC</sequence>
<dbReference type="GO" id="GO:0003924">
    <property type="term" value="F:GTPase activity"/>
    <property type="evidence" value="ECO:0007669"/>
    <property type="project" value="InterPro"/>
</dbReference>
<evidence type="ECO:0000256" key="3">
    <source>
        <dbReference type="ARBA" id="ARBA00023239"/>
    </source>
</evidence>
<organism evidence="7 8">
    <name type="scientific">Rhizoctonia solani</name>
    <dbReference type="NCBI Taxonomy" id="456999"/>
    <lineage>
        <taxon>Eukaryota</taxon>
        <taxon>Fungi</taxon>
        <taxon>Dikarya</taxon>
        <taxon>Basidiomycota</taxon>
        <taxon>Agaricomycotina</taxon>
        <taxon>Agaricomycetes</taxon>
        <taxon>Cantharellales</taxon>
        <taxon>Ceratobasidiaceae</taxon>
        <taxon>Rhizoctonia</taxon>
    </lineage>
</organism>
<dbReference type="PROSITE" id="PS51420">
    <property type="entry name" value="RHO"/>
    <property type="match status" value="1"/>
</dbReference>
<feature type="region of interest" description="Disordered" evidence="4">
    <location>
        <begin position="927"/>
        <end position="963"/>
    </location>
</feature>
<keyword evidence="1 5" id="KW-0732">Signal</keyword>
<feature type="compositionally biased region" description="Polar residues" evidence="4">
    <location>
        <begin position="323"/>
        <end position="332"/>
    </location>
</feature>
<dbReference type="NCBIfam" id="TIGR00231">
    <property type="entry name" value="small_GTP"/>
    <property type="match status" value="1"/>
</dbReference>
<dbReference type="PRINTS" id="PR00449">
    <property type="entry name" value="RASTRNSFRMNG"/>
</dbReference>
<evidence type="ECO:0000256" key="5">
    <source>
        <dbReference type="SAM" id="SignalP"/>
    </source>
</evidence>
<dbReference type="SMART" id="SM00173">
    <property type="entry name" value="RAS"/>
    <property type="match status" value="1"/>
</dbReference>
<dbReference type="FunFam" id="3.40.50.300:FF:000808">
    <property type="entry name" value="Small GTP-binding protein, putative"/>
    <property type="match status" value="1"/>
</dbReference>
<feature type="region of interest" description="Disordered" evidence="4">
    <location>
        <begin position="631"/>
        <end position="680"/>
    </location>
</feature>
<dbReference type="SMART" id="SM00175">
    <property type="entry name" value="RAB"/>
    <property type="match status" value="1"/>
</dbReference>
<keyword evidence="7" id="KW-0418">Kinase</keyword>
<evidence type="ECO:0000259" key="6">
    <source>
        <dbReference type="Pfam" id="PF05426"/>
    </source>
</evidence>
<feature type="signal peptide" evidence="5">
    <location>
        <begin position="1"/>
        <end position="21"/>
    </location>
</feature>
<feature type="region of interest" description="Disordered" evidence="4">
    <location>
        <begin position="1009"/>
        <end position="1030"/>
    </location>
</feature>
<keyword evidence="3" id="KW-0456">Lyase</keyword>
<dbReference type="PANTHER" id="PTHR47978">
    <property type="match status" value="1"/>
</dbReference>
<comment type="caution">
    <text evidence="7">The sequence shown here is derived from an EMBL/GenBank/DDBJ whole genome shotgun (WGS) entry which is preliminary data.</text>
</comment>
<dbReference type="SUPFAM" id="SSF48230">
    <property type="entry name" value="Chondroitin AC/alginate lyase"/>
    <property type="match status" value="1"/>
</dbReference>
<feature type="compositionally biased region" description="Polar residues" evidence="4">
    <location>
        <begin position="130"/>
        <end position="139"/>
    </location>
</feature>
<dbReference type="CDD" id="cd01860">
    <property type="entry name" value="Rab5_related"/>
    <property type="match status" value="1"/>
</dbReference>
<dbReference type="AlphaFoldDB" id="A0A8H7HT66"/>
<dbReference type="Gene3D" id="1.50.10.100">
    <property type="entry name" value="Chondroitin AC/alginate lyase"/>
    <property type="match status" value="1"/>
</dbReference>
<feature type="non-terminal residue" evidence="7">
    <location>
        <position position="1"/>
    </location>
</feature>
<dbReference type="InterPro" id="IPR008929">
    <property type="entry name" value="Chondroitin_lyas"/>
</dbReference>
<proteinExistence type="predicted"/>
<feature type="region of interest" description="Disordered" evidence="4">
    <location>
        <begin position="297"/>
        <end position="342"/>
    </location>
</feature>
<dbReference type="Pfam" id="PF05426">
    <property type="entry name" value="Alginate_lyase"/>
    <property type="match status" value="1"/>
</dbReference>
<dbReference type="GO" id="GO:0042597">
    <property type="term" value="C:periplasmic space"/>
    <property type="evidence" value="ECO:0007669"/>
    <property type="project" value="InterPro"/>
</dbReference>
<dbReference type="OrthoDB" id="63533at2759"/>
<dbReference type="Gene3D" id="3.40.50.300">
    <property type="entry name" value="P-loop containing nucleotide triphosphate hydrolases"/>
    <property type="match status" value="1"/>
</dbReference>
<dbReference type="EMBL" id="JACYCD010000049">
    <property type="protein sequence ID" value="KAF8707521.1"/>
    <property type="molecule type" value="Genomic_DNA"/>
</dbReference>
<name>A0A8H7HT66_9AGAM</name>
<feature type="region of interest" description="Disordered" evidence="4">
    <location>
        <begin position="231"/>
        <end position="262"/>
    </location>
</feature>
<evidence type="ECO:0000256" key="4">
    <source>
        <dbReference type="SAM" id="MobiDB-lite"/>
    </source>
</evidence>
<dbReference type="SMART" id="SM00176">
    <property type="entry name" value="RAN"/>
    <property type="match status" value="1"/>
</dbReference>
<dbReference type="PROSITE" id="PS51421">
    <property type="entry name" value="RAS"/>
    <property type="match status" value="1"/>
</dbReference>
<dbReference type="SMART" id="SM00174">
    <property type="entry name" value="RHO"/>
    <property type="match status" value="1"/>
</dbReference>
<dbReference type="Proteomes" id="UP000602905">
    <property type="component" value="Unassembled WGS sequence"/>
</dbReference>
<reference evidence="7" key="1">
    <citation type="submission" date="2020-09" db="EMBL/GenBank/DDBJ databases">
        <title>Comparative genome analyses of four rice-infecting Rhizoctonia solani isolates reveal extensive enrichment of homogalacturonan modification genes.</title>
        <authorList>
            <person name="Lee D.-Y."/>
            <person name="Jeon J."/>
            <person name="Kim K.-T."/>
            <person name="Cheong K."/>
            <person name="Song H."/>
            <person name="Choi G."/>
            <person name="Ko J."/>
            <person name="Opiyo S.O."/>
            <person name="Zuo S."/>
            <person name="Madhav S."/>
            <person name="Lee Y.-H."/>
            <person name="Wang G.-L."/>
        </authorList>
    </citation>
    <scope>NUCLEOTIDE SEQUENCE</scope>
    <source>
        <strain evidence="7">AG1-IA WGL</strain>
    </source>
</reference>
<dbReference type="InterPro" id="IPR027417">
    <property type="entry name" value="P-loop_NTPase"/>
</dbReference>
<dbReference type="InterPro" id="IPR005225">
    <property type="entry name" value="Small_GTP-bd"/>
</dbReference>
<feature type="domain" description="Alginate lyase" evidence="6">
    <location>
        <begin position="324"/>
        <end position="564"/>
    </location>
</feature>
<evidence type="ECO:0000256" key="2">
    <source>
        <dbReference type="ARBA" id="ARBA00022741"/>
    </source>
</evidence>
<evidence type="ECO:0000313" key="7">
    <source>
        <dbReference type="EMBL" id="KAF8707521.1"/>
    </source>
</evidence>
<feature type="region of interest" description="Disordered" evidence="4">
    <location>
        <begin position="118"/>
        <end position="155"/>
    </location>
</feature>
<feature type="compositionally biased region" description="Low complexity" evidence="4">
    <location>
        <begin position="927"/>
        <end position="936"/>
    </location>
</feature>
<feature type="chain" id="PRO_5034817909" evidence="5">
    <location>
        <begin position="22"/>
        <end position="1042"/>
    </location>
</feature>
<feature type="compositionally biased region" description="Low complexity" evidence="4">
    <location>
        <begin position="297"/>
        <end position="309"/>
    </location>
</feature>
<dbReference type="InterPro" id="IPR001806">
    <property type="entry name" value="Small_GTPase"/>
</dbReference>
<feature type="compositionally biased region" description="Polar residues" evidence="4">
    <location>
        <begin position="634"/>
        <end position="648"/>
    </location>
</feature>
<keyword evidence="2" id="KW-0547">Nucleotide-binding</keyword>
<accession>A0A8H7HT66</accession>